<gene>
    <name evidence="6" type="ORF">MECH1_V1_0785</name>
</gene>
<protein>
    <submittedName>
        <fullName evidence="6">Basic amino acid/polyamine antiporter, APA family</fullName>
    </submittedName>
</protein>
<dbReference type="PANTHER" id="PTHR11785">
    <property type="entry name" value="AMINO ACID TRANSPORTER"/>
    <property type="match status" value="1"/>
</dbReference>
<evidence type="ECO:0000256" key="4">
    <source>
        <dbReference type="ARBA" id="ARBA00023136"/>
    </source>
</evidence>
<dbReference type="EMBL" id="OZ026884">
    <property type="protein sequence ID" value="CAL1239561.1"/>
    <property type="molecule type" value="Genomic_DNA"/>
</dbReference>
<name>A0ABM9NG46_9GAMM</name>
<feature type="transmembrane region" description="Helical" evidence="5">
    <location>
        <begin position="382"/>
        <end position="403"/>
    </location>
</feature>
<keyword evidence="7" id="KW-1185">Reference proteome</keyword>
<feature type="transmembrane region" description="Helical" evidence="5">
    <location>
        <begin position="15"/>
        <end position="37"/>
    </location>
</feature>
<feature type="transmembrane region" description="Helical" evidence="5">
    <location>
        <begin position="176"/>
        <end position="196"/>
    </location>
</feature>
<reference evidence="6 7" key="1">
    <citation type="submission" date="2024-04" db="EMBL/GenBank/DDBJ databases">
        <authorList>
            <person name="Cremers G."/>
        </authorList>
    </citation>
    <scope>NUCLEOTIDE SEQUENCE [LARGE SCALE GENOMIC DNA]</scope>
    <source>
        <strain evidence="6">MeCH1-AG</strain>
    </source>
</reference>
<feature type="transmembrane region" description="Helical" evidence="5">
    <location>
        <begin position="49"/>
        <end position="70"/>
    </location>
</feature>
<evidence type="ECO:0000256" key="3">
    <source>
        <dbReference type="ARBA" id="ARBA00022989"/>
    </source>
</evidence>
<sequence length="472" mass="50394">MPHRPTPEPPELSRALGPLAASALLAGTVVGTGIFLVPSTIAREVQSVSLAFLVWMVGAMLSLAGALTYAELGAALPLAGGEYAFLRRAYGPVWGFLYGWQQVVIGKTGSIAGIAVAFALFLGYFLGGLERDVLHFESPLGLWRVTGLQLAALGAVFLLTAVNAAGVALGGALQSFLTALKVGAVLGLAALALGSGRGSWAHFETAPAPSARGLEFLSHFGAALAAALWAYDGWNAVTLVGAEIRDPQRTIPRVLILGILAVAAIYMLINLACFYVLPFDRVQRSERVAQEVAELVLGRFGGTALTLAALVSTLATLNGSILTGARIFYAMARDGLFFRRVAALHPLSRAPATALLLQGTLAALLILLFGRDQAAFERLFDYALFGTWGFYGITVLAVVVLRYRHPELPRPYLTLGYPWIPLCFALVATLFCFSIALRRPWETGFGLVLLAAGLPFYGYWRWAQRGETRVKG</sequence>
<proteinExistence type="predicted"/>
<dbReference type="PANTHER" id="PTHR11785:SF512">
    <property type="entry name" value="SOBREMESA, ISOFORM B"/>
    <property type="match status" value="1"/>
</dbReference>
<feature type="transmembrane region" description="Helical" evidence="5">
    <location>
        <begin position="147"/>
        <end position="169"/>
    </location>
</feature>
<evidence type="ECO:0000313" key="6">
    <source>
        <dbReference type="EMBL" id="CAL1239561.1"/>
    </source>
</evidence>
<keyword evidence="4 5" id="KW-0472">Membrane</keyword>
<evidence type="ECO:0000256" key="2">
    <source>
        <dbReference type="ARBA" id="ARBA00022692"/>
    </source>
</evidence>
<dbReference type="Proteomes" id="UP001497493">
    <property type="component" value="Chromosome"/>
</dbReference>
<keyword evidence="3 5" id="KW-1133">Transmembrane helix</keyword>
<organism evidence="6 7">
    <name type="scientific">Candidatus Methylocalor cossyra</name>
    <dbReference type="NCBI Taxonomy" id="3108543"/>
    <lineage>
        <taxon>Bacteria</taxon>
        <taxon>Pseudomonadati</taxon>
        <taxon>Pseudomonadota</taxon>
        <taxon>Gammaproteobacteria</taxon>
        <taxon>Methylococcales</taxon>
        <taxon>Methylococcaceae</taxon>
        <taxon>Candidatus Methylocalor</taxon>
    </lineage>
</organism>
<comment type="subcellular location">
    <subcellularLocation>
        <location evidence="1">Membrane</location>
        <topology evidence="1">Multi-pass membrane protein</topology>
    </subcellularLocation>
</comment>
<keyword evidence="2 5" id="KW-0812">Transmembrane</keyword>
<evidence type="ECO:0000313" key="7">
    <source>
        <dbReference type="Proteomes" id="UP001497493"/>
    </source>
</evidence>
<feature type="transmembrane region" description="Helical" evidence="5">
    <location>
        <begin position="109"/>
        <end position="127"/>
    </location>
</feature>
<accession>A0ABM9NG46</accession>
<evidence type="ECO:0000256" key="5">
    <source>
        <dbReference type="SAM" id="Phobius"/>
    </source>
</evidence>
<dbReference type="InterPro" id="IPR050598">
    <property type="entry name" value="AminoAcid_Transporter"/>
</dbReference>
<feature type="transmembrane region" description="Helical" evidence="5">
    <location>
        <begin position="443"/>
        <end position="460"/>
    </location>
</feature>
<evidence type="ECO:0000256" key="1">
    <source>
        <dbReference type="ARBA" id="ARBA00004141"/>
    </source>
</evidence>
<dbReference type="Gene3D" id="1.20.1740.10">
    <property type="entry name" value="Amino acid/polyamine transporter I"/>
    <property type="match status" value="1"/>
</dbReference>
<dbReference type="InterPro" id="IPR002293">
    <property type="entry name" value="AA/rel_permease1"/>
</dbReference>
<dbReference type="RefSeq" id="WP_348759106.1">
    <property type="nucleotide sequence ID" value="NZ_OZ026884.1"/>
</dbReference>
<feature type="transmembrane region" description="Helical" evidence="5">
    <location>
        <begin position="415"/>
        <end position="437"/>
    </location>
</feature>
<dbReference type="PIRSF" id="PIRSF006060">
    <property type="entry name" value="AA_transporter"/>
    <property type="match status" value="1"/>
</dbReference>
<dbReference type="Pfam" id="PF13520">
    <property type="entry name" value="AA_permease_2"/>
    <property type="match status" value="1"/>
</dbReference>
<feature type="transmembrane region" description="Helical" evidence="5">
    <location>
        <begin position="350"/>
        <end position="370"/>
    </location>
</feature>
<feature type="transmembrane region" description="Helical" evidence="5">
    <location>
        <begin position="254"/>
        <end position="277"/>
    </location>
</feature>
<feature type="transmembrane region" description="Helical" evidence="5">
    <location>
        <begin position="304"/>
        <end position="329"/>
    </location>
</feature>